<dbReference type="EMBL" id="JBFSSG010000001">
    <property type="protein sequence ID" value="MEZ8719517.1"/>
    <property type="molecule type" value="Genomic_DNA"/>
</dbReference>
<protein>
    <submittedName>
        <fullName evidence="2">Metal-dependent hydrolase</fullName>
    </submittedName>
</protein>
<comment type="caution">
    <text evidence="2">The sequence shown here is derived from an EMBL/GenBank/DDBJ whole genome shotgun (WGS) entry which is preliminary data.</text>
</comment>
<name>A0ABV4MQW6_9VIBR</name>
<proteinExistence type="predicted"/>
<evidence type="ECO:0000313" key="3">
    <source>
        <dbReference type="Proteomes" id="UP001570071"/>
    </source>
</evidence>
<dbReference type="GO" id="GO:0016787">
    <property type="term" value="F:hydrolase activity"/>
    <property type="evidence" value="ECO:0007669"/>
    <property type="project" value="UniProtKB-KW"/>
</dbReference>
<keyword evidence="3" id="KW-1185">Reference proteome</keyword>
<dbReference type="Pfam" id="PF04307">
    <property type="entry name" value="YdjM"/>
    <property type="match status" value="1"/>
</dbReference>
<dbReference type="PANTHER" id="PTHR35531">
    <property type="entry name" value="INNER MEMBRANE PROTEIN YBCI-RELATED"/>
    <property type="match status" value="1"/>
</dbReference>
<keyword evidence="1" id="KW-1133">Transmembrane helix</keyword>
<dbReference type="Proteomes" id="UP001570071">
    <property type="component" value="Unassembled WGS sequence"/>
</dbReference>
<evidence type="ECO:0000313" key="2">
    <source>
        <dbReference type="EMBL" id="MEZ8719517.1"/>
    </source>
</evidence>
<dbReference type="InterPro" id="IPR007404">
    <property type="entry name" value="YdjM-like"/>
</dbReference>
<feature type="transmembrane region" description="Helical" evidence="1">
    <location>
        <begin position="106"/>
        <end position="128"/>
    </location>
</feature>
<keyword evidence="1" id="KW-0812">Transmembrane</keyword>
<keyword evidence="1" id="KW-0472">Membrane</keyword>
<reference evidence="2 3" key="1">
    <citation type="journal article" date="2024" name="ISME J.">
        <title>Tailless and filamentous prophages are predominant in marine Vibrio.</title>
        <authorList>
            <person name="Steensen K."/>
            <person name="Seneca J."/>
            <person name="Bartlau N."/>
            <person name="Yu X.A."/>
            <person name="Hussain F.A."/>
            <person name="Polz M.F."/>
        </authorList>
    </citation>
    <scope>NUCLEOTIDE SEQUENCE [LARGE SCALE GENOMIC DNA]</scope>
    <source>
        <strain evidence="2 3">10N.239.312.F12</strain>
    </source>
</reference>
<gene>
    <name evidence="2" type="ORF">AB6D66_00465</name>
</gene>
<evidence type="ECO:0000256" key="1">
    <source>
        <dbReference type="SAM" id="Phobius"/>
    </source>
</evidence>
<accession>A0ABV4MQW6</accession>
<dbReference type="RefSeq" id="WP_269337275.1">
    <property type="nucleotide sequence ID" value="NZ_JBFSSG010000001.1"/>
</dbReference>
<dbReference type="PANTHER" id="PTHR35531:SF1">
    <property type="entry name" value="INNER MEMBRANE PROTEIN YBCI-RELATED"/>
    <property type="match status" value="1"/>
</dbReference>
<feature type="transmembrane region" description="Helical" evidence="1">
    <location>
        <begin position="149"/>
        <end position="167"/>
    </location>
</feature>
<keyword evidence="2" id="KW-0378">Hydrolase</keyword>
<sequence length="182" mass="20085">MLGRNHVISSVSGWVLVQPYLTNHQPEPMEAAISLAAVILGSLLPDIDHPDSLLGRRVKFISVPLSYLQGDRSLLPWSEDSHSRGITHSIWALMACWWLFAGQDTVAMALAFGFVAHLVGDALTPAGVRLFWPFNFKIRSPLCFRTGGFIEYLFTTSLATFAAMHWLGVDVFEQLKTVSGLG</sequence>
<organism evidence="2 3">
    <name type="scientific">Vibrio pomeroyi</name>
    <dbReference type="NCBI Taxonomy" id="198832"/>
    <lineage>
        <taxon>Bacteria</taxon>
        <taxon>Pseudomonadati</taxon>
        <taxon>Pseudomonadota</taxon>
        <taxon>Gammaproteobacteria</taxon>
        <taxon>Vibrionales</taxon>
        <taxon>Vibrionaceae</taxon>
        <taxon>Vibrio</taxon>
    </lineage>
</organism>